<dbReference type="PANTHER" id="PTHR34612:SF6">
    <property type="entry name" value="GLYCOSIDE HYDROLASE 131 CATALYTIC N-TERMINAL DOMAIN-CONTAINING PROTEIN"/>
    <property type="match status" value="1"/>
</dbReference>
<feature type="chain" id="PRO_5046618411" evidence="2">
    <location>
        <begin position="21"/>
        <end position="349"/>
    </location>
</feature>
<evidence type="ECO:0000259" key="3">
    <source>
        <dbReference type="Pfam" id="PF18271"/>
    </source>
</evidence>
<dbReference type="InterPro" id="IPR041524">
    <property type="entry name" value="GH131_N"/>
</dbReference>
<accession>A0ABR1PYI3</accession>
<dbReference type="RefSeq" id="XP_066694840.1">
    <property type="nucleotide sequence ID" value="XM_066848144.1"/>
</dbReference>
<feature type="compositionally biased region" description="Low complexity" evidence="1">
    <location>
        <begin position="292"/>
        <end position="332"/>
    </location>
</feature>
<dbReference type="Proteomes" id="UP001391051">
    <property type="component" value="Unassembled WGS sequence"/>
</dbReference>
<dbReference type="Pfam" id="PF18271">
    <property type="entry name" value="GH131_N"/>
    <property type="match status" value="1"/>
</dbReference>
<protein>
    <submittedName>
        <fullName evidence="4">Cellulose-binding protein</fullName>
    </submittedName>
</protein>
<name>A0ABR1PYI3_9PEZI</name>
<gene>
    <name evidence="4" type="ORF">PG986_011922</name>
</gene>
<proteinExistence type="predicted"/>
<evidence type="ECO:0000256" key="2">
    <source>
        <dbReference type="SAM" id="SignalP"/>
    </source>
</evidence>
<feature type="region of interest" description="Disordered" evidence="1">
    <location>
        <begin position="292"/>
        <end position="349"/>
    </location>
</feature>
<dbReference type="EMBL" id="JAQQWE010000008">
    <property type="protein sequence ID" value="KAK7942809.1"/>
    <property type="molecule type" value="Genomic_DNA"/>
</dbReference>
<dbReference type="Gene3D" id="2.60.120.1160">
    <property type="match status" value="1"/>
</dbReference>
<evidence type="ECO:0000313" key="5">
    <source>
        <dbReference type="Proteomes" id="UP001391051"/>
    </source>
</evidence>
<feature type="signal peptide" evidence="2">
    <location>
        <begin position="1"/>
        <end position="20"/>
    </location>
</feature>
<evidence type="ECO:0000256" key="1">
    <source>
        <dbReference type="SAM" id="MobiDB-lite"/>
    </source>
</evidence>
<comment type="caution">
    <text evidence="4">The sequence shown here is derived from an EMBL/GenBank/DDBJ whole genome shotgun (WGS) entry which is preliminary data.</text>
</comment>
<feature type="compositionally biased region" description="Basic residues" evidence="1">
    <location>
        <begin position="333"/>
        <end position="349"/>
    </location>
</feature>
<feature type="domain" description="Glycoside hydrolase 131 catalytic N-terminal" evidence="3">
    <location>
        <begin position="23"/>
        <end position="251"/>
    </location>
</feature>
<reference evidence="4 5" key="1">
    <citation type="submission" date="2023-01" db="EMBL/GenBank/DDBJ databases">
        <title>Analysis of 21 Apiospora genomes using comparative genomics revels a genus with tremendous synthesis potential of carbohydrate active enzymes and secondary metabolites.</title>
        <authorList>
            <person name="Sorensen T."/>
        </authorList>
    </citation>
    <scope>NUCLEOTIDE SEQUENCE [LARGE SCALE GENOMIC DNA]</scope>
    <source>
        <strain evidence="4 5">CBS 24483</strain>
    </source>
</reference>
<keyword evidence="2" id="KW-0732">Signal</keyword>
<organism evidence="4 5">
    <name type="scientific">Apiospora aurea</name>
    <dbReference type="NCBI Taxonomy" id="335848"/>
    <lineage>
        <taxon>Eukaryota</taxon>
        <taxon>Fungi</taxon>
        <taxon>Dikarya</taxon>
        <taxon>Ascomycota</taxon>
        <taxon>Pezizomycotina</taxon>
        <taxon>Sordariomycetes</taxon>
        <taxon>Xylariomycetidae</taxon>
        <taxon>Amphisphaeriales</taxon>
        <taxon>Apiosporaceae</taxon>
        <taxon>Apiospora</taxon>
    </lineage>
</organism>
<keyword evidence="5" id="KW-1185">Reference proteome</keyword>
<dbReference type="PANTHER" id="PTHR34612">
    <property type="entry name" value="GH131_N DOMAIN-CONTAINING PROTEIN"/>
    <property type="match status" value="1"/>
</dbReference>
<evidence type="ECO:0000313" key="4">
    <source>
        <dbReference type="EMBL" id="KAK7942809.1"/>
    </source>
</evidence>
<dbReference type="GeneID" id="92081206"/>
<sequence>MMFASQISSTVLLAASAVSAGNVLWDGRFNDYASAADLDKWSFSNPVGEYQYYIHGKGETAEYVGLSADFKNPADGASKQGVKISLTDSAFWNGQNMRRTELIPQTKAAINKGKVYYHFSMKRSEANAPVANREHQIAFFESHFTEMKAGSNGDADPALRWFADSKSQWDTAWDADVWHNLAYEIDFDGSTVGLWHSTGADALKQVVKPVKASTSSNGADWHLGMLELPGSGSGDENEDIFFSGVYIESGDLTTAIGSGSAAGSADAPAAAKPVASSTAIVKPVASSTAVVSSAAPTTLATSTKAPTTSVAAQPTQSATSTAAQTTATATTKPKPKCRKRKARGVKRSA</sequence>